<dbReference type="SUPFAM" id="SSF52283">
    <property type="entry name" value="Formate/glycerate dehydrogenase catalytic domain-like"/>
    <property type="match status" value="1"/>
</dbReference>
<evidence type="ECO:0000313" key="6">
    <source>
        <dbReference type="EMBL" id="UPV74876.1"/>
    </source>
</evidence>
<dbReference type="InterPro" id="IPR029752">
    <property type="entry name" value="D-isomer_DH_CS1"/>
</dbReference>
<evidence type="ECO:0000313" key="7">
    <source>
        <dbReference type="Proteomes" id="UP000830729"/>
    </source>
</evidence>
<reference evidence="6 7" key="1">
    <citation type="submission" date="2022-04" db="EMBL/GenBank/DDBJ databases">
        <title>Diverse halophilic archaea isolated from saline environments.</title>
        <authorList>
            <person name="Cui H.-L."/>
        </authorList>
    </citation>
    <scope>NUCLEOTIDE SEQUENCE [LARGE SCALE GENOMIC DNA]</scope>
    <source>
        <strain evidence="6 7">XZYJT49</strain>
    </source>
</reference>
<dbReference type="PANTHER" id="PTHR43333">
    <property type="entry name" value="2-HACID_DH_C DOMAIN-CONTAINING PROTEIN"/>
    <property type="match status" value="1"/>
</dbReference>
<name>A0A8U0HW05_9EURY</name>
<proteinExistence type="inferred from homology"/>
<evidence type="ECO:0000256" key="3">
    <source>
        <dbReference type="RuleBase" id="RU003719"/>
    </source>
</evidence>
<keyword evidence="7" id="KW-1185">Reference proteome</keyword>
<keyword evidence="1 3" id="KW-0560">Oxidoreductase</keyword>
<protein>
    <submittedName>
        <fullName evidence="6">D-2-hydroxyacid dehydrogenase</fullName>
    </submittedName>
</protein>
<organism evidence="6 7">
    <name type="scientific">Halorussus limi</name>
    <dbReference type="NCBI Taxonomy" id="2938695"/>
    <lineage>
        <taxon>Archaea</taxon>
        <taxon>Methanobacteriati</taxon>
        <taxon>Methanobacteriota</taxon>
        <taxon>Stenosarchaea group</taxon>
        <taxon>Halobacteria</taxon>
        <taxon>Halobacteriales</taxon>
        <taxon>Haladaptataceae</taxon>
        <taxon>Halorussus</taxon>
    </lineage>
</organism>
<feature type="domain" description="D-isomer specific 2-hydroxyacid dehydrogenase NAD-binding" evidence="5">
    <location>
        <begin position="110"/>
        <end position="284"/>
    </location>
</feature>
<dbReference type="InterPro" id="IPR006139">
    <property type="entry name" value="D-isomer_2_OHA_DH_cat_dom"/>
</dbReference>
<dbReference type="InterPro" id="IPR029753">
    <property type="entry name" value="D-isomer_DH_CS"/>
</dbReference>
<dbReference type="PANTHER" id="PTHR43333:SF1">
    <property type="entry name" value="D-ISOMER SPECIFIC 2-HYDROXYACID DEHYDROGENASE NAD-BINDING DOMAIN-CONTAINING PROTEIN"/>
    <property type="match status" value="1"/>
</dbReference>
<evidence type="ECO:0000256" key="1">
    <source>
        <dbReference type="ARBA" id="ARBA00023002"/>
    </source>
</evidence>
<dbReference type="FunFam" id="3.40.50.720:FF:000363">
    <property type="entry name" value="D-isomer specific 2-hydroxyacid dehydrogenase"/>
    <property type="match status" value="1"/>
</dbReference>
<dbReference type="RefSeq" id="WP_248650919.1">
    <property type="nucleotide sequence ID" value="NZ_CP096659.1"/>
</dbReference>
<dbReference type="GO" id="GO:0016616">
    <property type="term" value="F:oxidoreductase activity, acting on the CH-OH group of donors, NAD or NADP as acceptor"/>
    <property type="evidence" value="ECO:0007669"/>
    <property type="project" value="InterPro"/>
</dbReference>
<feature type="domain" description="D-isomer specific 2-hydroxyacid dehydrogenase catalytic" evidence="4">
    <location>
        <begin position="31"/>
        <end position="311"/>
    </location>
</feature>
<dbReference type="InterPro" id="IPR006140">
    <property type="entry name" value="D-isomer_DH_NAD-bd"/>
</dbReference>
<dbReference type="PROSITE" id="PS00065">
    <property type="entry name" value="D_2_HYDROXYACID_DH_1"/>
    <property type="match status" value="1"/>
</dbReference>
<evidence type="ECO:0000259" key="4">
    <source>
        <dbReference type="Pfam" id="PF00389"/>
    </source>
</evidence>
<dbReference type="SUPFAM" id="SSF51735">
    <property type="entry name" value="NAD(P)-binding Rossmann-fold domains"/>
    <property type="match status" value="1"/>
</dbReference>
<dbReference type="PROSITE" id="PS00671">
    <property type="entry name" value="D_2_HYDROXYACID_DH_3"/>
    <property type="match status" value="1"/>
</dbReference>
<dbReference type="InterPro" id="IPR036291">
    <property type="entry name" value="NAD(P)-bd_dom_sf"/>
</dbReference>
<dbReference type="KEGG" id="halx:M0R89_02110"/>
<accession>A0A8U0HW05</accession>
<dbReference type="Pfam" id="PF00389">
    <property type="entry name" value="2-Hacid_dh"/>
    <property type="match status" value="1"/>
</dbReference>
<dbReference type="Pfam" id="PF02826">
    <property type="entry name" value="2-Hacid_dh_C"/>
    <property type="match status" value="1"/>
</dbReference>
<evidence type="ECO:0000256" key="2">
    <source>
        <dbReference type="ARBA" id="ARBA00023027"/>
    </source>
</evidence>
<dbReference type="Gene3D" id="3.40.50.720">
    <property type="entry name" value="NAD(P)-binding Rossmann-like Domain"/>
    <property type="match status" value="2"/>
</dbReference>
<dbReference type="AlphaFoldDB" id="A0A8U0HW05"/>
<dbReference type="CDD" id="cd05300">
    <property type="entry name" value="2-Hacid_dh_1"/>
    <property type="match status" value="1"/>
</dbReference>
<gene>
    <name evidence="6" type="ORF">M0R89_02110</name>
</gene>
<dbReference type="EMBL" id="CP096659">
    <property type="protein sequence ID" value="UPV74876.1"/>
    <property type="molecule type" value="Genomic_DNA"/>
</dbReference>
<sequence length="318" mass="34369">MTDRPELLIPHYVSDEARASLRESLADLLPDADLTLAATPPETDEGLSSAEVVLSDRLPAEKVDAAPNLRWVQALTAGVDRFPHEALSDAGVALTNASGVHAEPIGEQVLAYLLAFERNVQKGMAQKHRGVWENYGGRELRDETVGILGLGAIGGRVAELASAFGTRVVGTKRDPETAPDAVDEAYGPDGLYDVLARSDYVVVTVPLTDETRRLVGEDEIRTMKSSAVLVNVARGEIVDEKALTTALQQGHLRGAALDVFEEEPLPGDSPLWDLSNVILTPHMAGSTPHYYDRCADLFAENYERFVAGESEAMDNRVV</sequence>
<dbReference type="Proteomes" id="UP000830729">
    <property type="component" value="Chromosome"/>
</dbReference>
<comment type="similarity">
    <text evidence="3">Belongs to the D-isomer specific 2-hydroxyacid dehydrogenase family.</text>
</comment>
<dbReference type="GeneID" id="72183955"/>
<evidence type="ECO:0000259" key="5">
    <source>
        <dbReference type="Pfam" id="PF02826"/>
    </source>
</evidence>
<keyword evidence="2" id="KW-0520">NAD</keyword>
<dbReference type="GO" id="GO:0051287">
    <property type="term" value="F:NAD binding"/>
    <property type="evidence" value="ECO:0007669"/>
    <property type="project" value="InterPro"/>
</dbReference>